<dbReference type="Pfam" id="PF13439">
    <property type="entry name" value="Glyco_transf_4"/>
    <property type="match status" value="1"/>
</dbReference>
<feature type="domain" description="Glycosyl transferase family 1" evidence="2">
    <location>
        <begin position="220"/>
        <end position="381"/>
    </location>
</feature>
<dbReference type="OrthoDB" id="9801609at2"/>
<sequence length="1232" mass="137971">MRIIIDLQGAQTNGSRNRGIGRYSSSLAQAILRNNERHDIHIVLNGAFPDSIDEIRTKFADFISQDRIHVWKQLPSVAFAVPGSKARRRASQVIRERFIQELNPDVVFVTSLFEGLSDDGLISIGLCGNVPTVVTLYDLIPLINKGDYLHDRQISQWYMDRVDQLRRADRLLSISESARREAIDHLGFDKTTAISVGTAADPHFKSTTISPDCEESLRQKYDLRKPFVMYTGGIDVRKNIERLIGAFAKLPRSVRNKYQLAIVCSAHQHDRNRLLQLASEKGLSDGDIVFTGYVSEDELVTLYHLTRLFIFPSWHEGFGLPALEAMHCGAPVIASNRSSLPEVVELEEAMFDPFDQEEITSRMHAGLEDDPYRIMLLENSRVQSAKFDWDSCAIRALGAIEELGRAPHPAASYRSDARPRLAFVSPLPPARTGIADYSAELLASLTKNFQIDVVLANGVNSDLIEFPLIPEAIGVMSEAEFRQNYGDFDNIIYHFGNSEFHSYMFELLQLTGGVVVLHDFFLSGIVSYREWHHLEPHGWQRELYRSHGYPALLARKSAVDVYDTVWKYPCSKTVVDLAEKVVVHSEFGRHLARQWYGRQADSKFQFIPLLREPYTDKSDKASLKKELGFAADDLIVCSFGMIGSTKLNRELAQAWVKSRLGGDRRCKLVFVGQNDQGVYGAELSDFITKKGKKRIFIAGWTDAETFRRYLSVADMAVQLRTWSRGETSAAVLDCMNHGVPLIVNDNGGMASLADQGALVLRDQFEISELTEALEELAGSSEMRAKLGGLGRERVLTGHSPAECAEAYSRVLAAARLDRNRLDYAIDLVRQAGLSTFEKSQFSSAFANASPHENKRLLIDISVLARTDAGTGIQRVVRNVLKDMLGRDFLDFRIEPVFVDPAVRKFRFARSFTTGFLKVEPVDLPDDVVDIGQSDTVLLLDLNPMLLTFVKEELLRLRRQGTKIVSVVYDLIPIKHPDLFPDGVAQAHREWLEIVAAGDTATCISKGVADDLRDYLDTAHPNTHLPISHFKLGADLDDVRSSVAASVGSISAADRNAEPTFIMVGTIEPRKGHLEVLRAFEALWDSGKKIRLIIVGNPGWKAEKIVRRLEELAPDHPLEWRQNISDEQLERLYGEADCLIAASLDEGFGLPLIEAASRNVRLIARDIPVFREVCGDCASYFTDDLIATLEEWLQSFQAGTAISSEGITRVSWEESVDTLLPTIFPDEDFKVRI</sequence>
<name>A0A3R9YLB7_9SPHN</name>
<dbReference type="CDD" id="cd03809">
    <property type="entry name" value="GT4_MtfB-like"/>
    <property type="match status" value="2"/>
</dbReference>
<evidence type="ECO:0000259" key="3">
    <source>
        <dbReference type="Pfam" id="PF13439"/>
    </source>
</evidence>
<dbReference type="Gene3D" id="3.40.50.2000">
    <property type="entry name" value="Glycogen Phosphorylase B"/>
    <property type="match status" value="4"/>
</dbReference>
<dbReference type="InterPro" id="IPR028098">
    <property type="entry name" value="Glyco_trans_4-like_N"/>
</dbReference>
<gene>
    <name evidence="4" type="ORF">HMF7854_05750</name>
</gene>
<dbReference type="Pfam" id="PF00534">
    <property type="entry name" value="Glycos_transf_1"/>
    <property type="match status" value="3"/>
</dbReference>
<keyword evidence="1 4" id="KW-0808">Transferase</keyword>
<evidence type="ECO:0000259" key="2">
    <source>
        <dbReference type="Pfam" id="PF00534"/>
    </source>
</evidence>
<dbReference type="GO" id="GO:0016757">
    <property type="term" value="F:glycosyltransferase activity"/>
    <property type="evidence" value="ECO:0007669"/>
    <property type="project" value="InterPro"/>
</dbReference>
<evidence type="ECO:0000256" key="1">
    <source>
        <dbReference type="ARBA" id="ARBA00022679"/>
    </source>
</evidence>
<evidence type="ECO:0000313" key="5">
    <source>
        <dbReference type="Proteomes" id="UP000274661"/>
    </source>
</evidence>
<evidence type="ECO:0000313" key="4">
    <source>
        <dbReference type="EMBL" id="RST30380.1"/>
    </source>
</evidence>
<feature type="domain" description="Glycosyl transferase family 1" evidence="2">
    <location>
        <begin position="1056"/>
        <end position="1175"/>
    </location>
</feature>
<reference evidence="4 5" key="1">
    <citation type="submission" date="2018-12" db="EMBL/GenBank/DDBJ databases">
        <title>Sphingomonas sp. HMF7854 Genome sequencing and assembly.</title>
        <authorList>
            <person name="Cha I."/>
            <person name="Kang H."/>
            <person name="Kim H."/>
            <person name="Kang J."/>
            <person name="Joh K."/>
        </authorList>
    </citation>
    <scope>NUCLEOTIDE SEQUENCE [LARGE SCALE GENOMIC DNA]</scope>
    <source>
        <strain evidence="4 5">HMF7854</strain>
    </source>
</reference>
<proteinExistence type="predicted"/>
<feature type="domain" description="Glycosyltransferase subfamily 4-like N-terminal" evidence="3">
    <location>
        <begin position="19"/>
        <end position="192"/>
    </location>
</feature>
<dbReference type="GO" id="GO:0009103">
    <property type="term" value="P:lipopolysaccharide biosynthetic process"/>
    <property type="evidence" value="ECO:0007669"/>
    <property type="project" value="TreeGrafter"/>
</dbReference>
<dbReference type="AlphaFoldDB" id="A0A3R9YLB7"/>
<dbReference type="PANTHER" id="PTHR46401:SF2">
    <property type="entry name" value="GLYCOSYLTRANSFERASE WBBK-RELATED"/>
    <property type="match status" value="1"/>
</dbReference>
<protein>
    <submittedName>
        <fullName evidence="4">Glycosyltransferase</fullName>
    </submittedName>
</protein>
<dbReference type="PANTHER" id="PTHR46401">
    <property type="entry name" value="GLYCOSYLTRANSFERASE WBBK-RELATED"/>
    <property type="match status" value="1"/>
</dbReference>
<dbReference type="Proteomes" id="UP000274661">
    <property type="component" value="Unassembled WGS sequence"/>
</dbReference>
<accession>A0A3R9YLB7</accession>
<dbReference type="SUPFAM" id="SSF53756">
    <property type="entry name" value="UDP-Glycosyltransferase/glycogen phosphorylase"/>
    <property type="match status" value="3"/>
</dbReference>
<dbReference type="InterPro" id="IPR001296">
    <property type="entry name" value="Glyco_trans_1"/>
</dbReference>
<dbReference type="EMBL" id="RWJF01000001">
    <property type="protein sequence ID" value="RST30380.1"/>
    <property type="molecule type" value="Genomic_DNA"/>
</dbReference>
<organism evidence="4 5">
    <name type="scientific">Sphingomonas ginkgonis</name>
    <dbReference type="NCBI Taxonomy" id="2315330"/>
    <lineage>
        <taxon>Bacteria</taxon>
        <taxon>Pseudomonadati</taxon>
        <taxon>Pseudomonadota</taxon>
        <taxon>Alphaproteobacteria</taxon>
        <taxon>Sphingomonadales</taxon>
        <taxon>Sphingomonadaceae</taxon>
        <taxon>Sphingomonas</taxon>
    </lineage>
</organism>
<dbReference type="CDD" id="cd03801">
    <property type="entry name" value="GT4_PimA-like"/>
    <property type="match status" value="1"/>
</dbReference>
<comment type="caution">
    <text evidence="4">The sequence shown here is derived from an EMBL/GenBank/DDBJ whole genome shotgun (WGS) entry which is preliminary data.</text>
</comment>
<feature type="domain" description="Glycosyl transferase family 1" evidence="2">
    <location>
        <begin position="620"/>
        <end position="791"/>
    </location>
</feature>
<keyword evidence="5" id="KW-1185">Reference proteome</keyword>
<dbReference type="RefSeq" id="WP_126718212.1">
    <property type="nucleotide sequence ID" value="NZ_RWJF01000001.1"/>
</dbReference>